<dbReference type="Proteomes" id="UP000690515">
    <property type="component" value="Unassembled WGS sequence"/>
</dbReference>
<organism evidence="1 2">
    <name type="scientific">Zooshikella harenae</name>
    <dbReference type="NCBI Taxonomy" id="2827238"/>
    <lineage>
        <taxon>Bacteria</taxon>
        <taxon>Pseudomonadati</taxon>
        <taxon>Pseudomonadota</taxon>
        <taxon>Gammaproteobacteria</taxon>
        <taxon>Oceanospirillales</taxon>
        <taxon>Zooshikellaceae</taxon>
        <taxon>Zooshikella</taxon>
    </lineage>
</organism>
<accession>A0ABS5Z677</accession>
<evidence type="ECO:0000313" key="2">
    <source>
        <dbReference type="Proteomes" id="UP000690515"/>
    </source>
</evidence>
<dbReference type="RefSeq" id="WP_215817718.1">
    <property type="nucleotide sequence ID" value="NZ_JAGSOY010000001.1"/>
</dbReference>
<protein>
    <submittedName>
        <fullName evidence="1">Uncharacterized protein</fullName>
    </submittedName>
</protein>
<gene>
    <name evidence="1" type="ORF">KCG35_00610</name>
</gene>
<reference evidence="1 2" key="1">
    <citation type="submission" date="2021-04" db="EMBL/GenBank/DDBJ databases">
        <authorList>
            <person name="Pira H."/>
            <person name="Risdian C."/>
            <person name="Wink J."/>
        </authorList>
    </citation>
    <scope>NUCLEOTIDE SEQUENCE [LARGE SCALE GENOMIC DNA]</scope>
    <source>
        <strain evidence="1 2">WH53</strain>
    </source>
</reference>
<sequence length="67" mass="6978">MVAVVSGYGLGLFNTTTIGLGNKAEFGQGKESIKINAVTGNLILQQEDDALISQGINAHTRALFGIT</sequence>
<comment type="caution">
    <text evidence="1">The sequence shown here is derived from an EMBL/GenBank/DDBJ whole genome shotgun (WGS) entry which is preliminary data.</text>
</comment>
<proteinExistence type="predicted"/>
<evidence type="ECO:0000313" key="1">
    <source>
        <dbReference type="EMBL" id="MBU2709552.1"/>
    </source>
</evidence>
<keyword evidence="2" id="KW-1185">Reference proteome</keyword>
<dbReference type="EMBL" id="JAGSOY010000001">
    <property type="protein sequence ID" value="MBU2709552.1"/>
    <property type="molecule type" value="Genomic_DNA"/>
</dbReference>
<name>A0ABS5Z677_9GAMM</name>